<evidence type="ECO:0000256" key="1">
    <source>
        <dbReference type="ARBA" id="ARBA00004123"/>
    </source>
</evidence>
<reference evidence="5 6" key="1">
    <citation type="journal article" date="2013" name="BMC Genomics">
        <title>The miniature genome of a carnivorous plant Genlisea aurea contains a low number of genes and short non-coding sequences.</title>
        <authorList>
            <person name="Leushkin E.V."/>
            <person name="Sutormin R.A."/>
            <person name="Nabieva E.R."/>
            <person name="Penin A.A."/>
            <person name="Kondrashov A.S."/>
            <person name="Logacheva M.D."/>
        </authorList>
    </citation>
    <scope>NUCLEOTIDE SEQUENCE [LARGE SCALE GENOMIC DNA]</scope>
</reference>
<feature type="domain" description="Serine/threonine-protein phosphatase 4 regulatory subunit 3-like central" evidence="3">
    <location>
        <begin position="174"/>
        <end position="241"/>
    </location>
</feature>
<sequence>MGSQDKSPPPNSGNMQRVKVYRLNEDGKWDDQGTGHVTVDFLERSEHPGLFVIDEEDNETLLLHRISSEDIYRKQEDTIISWKDPECSTEFALSFQETTGCSYIWLVFSFSCFFLNHICNLQRNLDFNSLATADVFFFFFEYHVDELTELPPVELPSLPLILKITESGSANPLRVTELMLQDQNFFKKLMELFRICEDLENIEGLHLIFKIVRGTILLNNSSIFEKIFGDELIMDVIGCLE</sequence>
<keyword evidence="6" id="KW-1185">Reference proteome</keyword>
<dbReference type="InterPro" id="IPR055236">
    <property type="entry name" value="EVH1_PP4R3"/>
</dbReference>
<dbReference type="PANTHER" id="PTHR23318">
    <property type="entry name" value="ATP SYNTHASE GAMMA-RELATED"/>
    <property type="match status" value="1"/>
</dbReference>
<comment type="subcellular location">
    <subcellularLocation>
        <location evidence="1">Nucleus</location>
    </subcellularLocation>
</comment>
<keyword evidence="2" id="KW-0539">Nucleus</keyword>
<dbReference type="InterPro" id="IPR006887">
    <property type="entry name" value="P4R3-like_central_dom"/>
</dbReference>
<dbReference type="GO" id="GO:0030289">
    <property type="term" value="C:protein phosphatase 4 complex"/>
    <property type="evidence" value="ECO:0007669"/>
    <property type="project" value="TreeGrafter"/>
</dbReference>
<gene>
    <name evidence="5" type="ORF">M569_00456</name>
</gene>
<dbReference type="Proteomes" id="UP000015453">
    <property type="component" value="Unassembled WGS sequence"/>
</dbReference>
<accession>S8D4I3</accession>
<dbReference type="GO" id="GO:0005654">
    <property type="term" value="C:nucleoplasm"/>
    <property type="evidence" value="ECO:0007669"/>
    <property type="project" value="TreeGrafter"/>
</dbReference>
<dbReference type="Pfam" id="PF22972">
    <property type="entry name" value="EVH1_PP4R3"/>
    <property type="match status" value="1"/>
</dbReference>
<dbReference type="Pfam" id="PF04802">
    <property type="entry name" value="PP4R3"/>
    <property type="match status" value="1"/>
</dbReference>
<dbReference type="AlphaFoldDB" id="S8D4I3"/>
<dbReference type="OrthoDB" id="27483at2759"/>
<comment type="caution">
    <text evidence="5">The sequence shown here is derived from an EMBL/GenBank/DDBJ whole genome shotgun (WGS) entry which is preliminary data.</text>
</comment>
<feature type="non-terminal residue" evidence="5">
    <location>
        <position position="241"/>
    </location>
</feature>
<evidence type="ECO:0000313" key="6">
    <source>
        <dbReference type="Proteomes" id="UP000015453"/>
    </source>
</evidence>
<dbReference type="Gene3D" id="2.30.29.30">
    <property type="entry name" value="Pleckstrin-homology domain (PH domain)/Phosphotyrosine-binding domain (PTB)"/>
    <property type="match status" value="1"/>
</dbReference>
<evidence type="ECO:0000256" key="2">
    <source>
        <dbReference type="ARBA" id="ARBA00023242"/>
    </source>
</evidence>
<protein>
    <submittedName>
        <fullName evidence="5">Uncharacterized protein</fullName>
    </submittedName>
</protein>
<dbReference type="InterPro" id="IPR011993">
    <property type="entry name" value="PH-like_dom_sf"/>
</dbReference>
<dbReference type="PANTHER" id="PTHR23318:SF0">
    <property type="entry name" value="SERINE_THREONINE-PROTEIN PHOSPHATASE 4 REGULATORY SUBUNIT 3"/>
    <property type="match status" value="1"/>
</dbReference>
<organism evidence="5 6">
    <name type="scientific">Genlisea aurea</name>
    <dbReference type="NCBI Taxonomy" id="192259"/>
    <lineage>
        <taxon>Eukaryota</taxon>
        <taxon>Viridiplantae</taxon>
        <taxon>Streptophyta</taxon>
        <taxon>Embryophyta</taxon>
        <taxon>Tracheophyta</taxon>
        <taxon>Spermatophyta</taxon>
        <taxon>Magnoliopsida</taxon>
        <taxon>eudicotyledons</taxon>
        <taxon>Gunneridae</taxon>
        <taxon>Pentapetalae</taxon>
        <taxon>asterids</taxon>
        <taxon>lamiids</taxon>
        <taxon>Lamiales</taxon>
        <taxon>Lentibulariaceae</taxon>
        <taxon>Genlisea</taxon>
    </lineage>
</organism>
<dbReference type="EMBL" id="AUSU01000117">
    <property type="protein sequence ID" value="EPS74300.1"/>
    <property type="molecule type" value="Genomic_DNA"/>
</dbReference>
<evidence type="ECO:0000313" key="5">
    <source>
        <dbReference type="EMBL" id="EPS74300.1"/>
    </source>
</evidence>
<proteinExistence type="predicted"/>
<feature type="domain" description="PP4R3 EVH1-like" evidence="4">
    <location>
        <begin position="16"/>
        <end position="109"/>
    </location>
</feature>
<evidence type="ECO:0000259" key="4">
    <source>
        <dbReference type="Pfam" id="PF22972"/>
    </source>
</evidence>
<dbReference type="InterPro" id="IPR051137">
    <property type="entry name" value="PP4R3-like"/>
</dbReference>
<dbReference type="SUPFAM" id="SSF50729">
    <property type="entry name" value="PH domain-like"/>
    <property type="match status" value="1"/>
</dbReference>
<dbReference type="GO" id="GO:0072542">
    <property type="term" value="F:protein phosphatase activator activity"/>
    <property type="evidence" value="ECO:0007669"/>
    <property type="project" value="TreeGrafter"/>
</dbReference>
<evidence type="ECO:0000259" key="3">
    <source>
        <dbReference type="Pfam" id="PF04802"/>
    </source>
</evidence>
<name>S8D4I3_9LAMI</name>